<comment type="caution">
    <text evidence="2">The sequence shown here is derived from an EMBL/GenBank/DDBJ whole genome shotgun (WGS) entry which is preliminary data.</text>
</comment>
<dbReference type="SUPFAM" id="SSF50685">
    <property type="entry name" value="Barwin-like endoglucanases"/>
    <property type="match status" value="1"/>
</dbReference>
<gene>
    <name evidence="2" type="ORF">CPB84DRAFT_1797351</name>
</gene>
<reference evidence="2" key="1">
    <citation type="submission" date="2020-11" db="EMBL/GenBank/DDBJ databases">
        <authorList>
            <consortium name="DOE Joint Genome Institute"/>
            <person name="Ahrendt S."/>
            <person name="Riley R."/>
            <person name="Andreopoulos W."/>
            <person name="LaButti K."/>
            <person name="Pangilinan J."/>
            <person name="Ruiz-duenas F.J."/>
            <person name="Barrasa J.M."/>
            <person name="Sanchez-Garcia M."/>
            <person name="Camarero S."/>
            <person name="Miyauchi S."/>
            <person name="Serrano A."/>
            <person name="Linde D."/>
            <person name="Babiker R."/>
            <person name="Drula E."/>
            <person name="Ayuso-Fernandez I."/>
            <person name="Pacheco R."/>
            <person name="Padilla G."/>
            <person name="Ferreira P."/>
            <person name="Barriuso J."/>
            <person name="Kellner H."/>
            <person name="Castanera R."/>
            <person name="Alfaro M."/>
            <person name="Ramirez L."/>
            <person name="Pisabarro A.G."/>
            <person name="Kuo A."/>
            <person name="Tritt A."/>
            <person name="Lipzen A."/>
            <person name="He G."/>
            <person name="Yan M."/>
            <person name="Ng V."/>
            <person name="Cullen D."/>
            <person name="Martin F."/>
            <person name="Rosso M.-N."/>
            <person name="Henrissat B."/>
            <person name="Hibbett D."/>
            <person name="Martinez A.T."/>
            <person name="Grigoriev I.V."/>
        </authorList>
    </citation>
    <scope>NUCLEOTIDE SEQUENCE</scope>
    <source>
        <strain evidence="2">AH 44721</strain>
    </source>
</reference>
<dbReference type="Proteomes" id="UP000724874">
    <property type="component" value="Unassembled WGS sequence"/>
</dbReference>
<evidence type="ECO:0000256" key="1">
    <source>
        <dbReference type="SAM" id="SignalP"/>
    </source>
</evidence>
<proteinExistence type="predicted"/>
<accession>A0A9P5NBZ1</accession>
<dbReference type="EMBL" id="JADNYJ010000211">
    <property type="protein sequence ID" value="KAF8874565.1"/>
    <property type="molecule type" value="Genomic_DNA"/>
</dbReference>
<keyword evidence="3" id="KW-1185">Reference proteome</keyword>
<evidence type="ECO:0000313" key="3">
    <source>
        <dbReference type="Proteomes" id="UP000724874"/>
    </source>
</evidence>
<name>A0A9P5NBZ1_GYMJU</name>
<dbReference type="CDD" id="cd22191">
    <property type="entry name" value="DPBB_RlpA_EXP_N-like"/>
    <property type="match status" value="1"/>
</dbReference>
<organism evidence="2 3">
    <name type="scientific">Gymnopilus junonius</name>
    <name type="common">Spectacular rustgill mushroom</name>
    <name type="synonym">Gymnopilus spectabilis subsp. junonius</name>
    <dbReference type="NCBI Taxonomy" id="109634"/>
    <lineage>
        <taxon>Eukaryota</taxon>
        <taxon>Fungi</taxon>
        <taxon>Dikarya</taxon>
        <taxon>Basidiomycota</taxon>
        <taxon>Agaricomycotina</taxon>
        <taxon>Agaricomycetes</taxon>
        <taxon>Agaricomycetidae</taxon>
        <taxon>Agaricales</taxon>
        <taxon>Agaricineae</taxon>
        <taxon>Hymenogastraceae</taxon>
        <taxon>Gymnopilus</taxon>
    </lineage>
</organism>
<dbReference type="InterPro" id="IPR036908">
    <property type="entry name" value="RlpA-like_sf"/>
</dbReference>
<evidence type="ECO:0000313" key="2">
    <source>
        <dbReference type="EMBL" id="KAF8874565.1"/>
    </source>
</evidence>
<keyword evidence="1" id="KW-0732">Signal</keyword>
<feature type="chain" id="PRO_5040236097" evidence="1">
    <location>
        <begin position="17"/>
        <end position="86"/>
    </location>
</feature>
<dbReference type="OrthoDB" id="406505at2759"/>
<protein>
    <submittedName>
        <fullName evidence="2">Uncharacterized protein</fullName>
    </submittedName>
</protein>
<sequence length="86" mass="9369">MLRLALRISFLTLSMSATWYYPGLGNYEPIVAISKQLYDAHGGSDCGQQITITNTNTGQTATDLSPSLFQQLAPLDDGVVPVSWTF</sequence>
<feature type="signal peptide" evidence="1">
    <location>
        <begin position="1"/>
        <end position="16"/>
    </location>
</feature>
<dbReference type="AlphaFoldDB" id="A0A9P5NBZ1"/>